<dbReference type="SUPFAM" id="SSF49373">
    <property type="entry name" value="Invasin/intimin cell-adhesion fragments"/>
    <property type="match status" value="1"/>
</dbReference>
<dbReference type="Gene3D" id="2.60.40.1080">
    <property type="match status" value="2"/>
</dbReference>
<dbReference type="InterPro" id="IPR015919">
    <property type="entry name" value="Cadherin-like_sf"/>
</dbReference>
<dbReference type="InterPro" id="IPR002105">
    <property type="entry name" value="Dockerin_1_rpt"/>
</dbReference>
<dbReference type="PROSITE" id="PS50268">
    <property type="entry name" value="CADHERIN_2"/>
    <property type="match status" value="2"/>
</dbReference>
<feature type="domain" description="PKD" evidence="5">
    <location>
        <begin position="7689"/>
        <end position="7749"/>
    </location>
</feature>
<evidence type="ECO:0000259" key="6">
    <source>
        <dbReference type="PROSITE" id="PS50268"/>
    </source>
</evidence>
<dbReference type="SUPFAM" id="SSF49299">
    <property type="entry name" value="PKD domain"/>
    <property type="match status" value="3"/>
</dbReference>
<dbReference type="Pfam" id="PF03160">
    <property type="entry name" value="Calx-beta"/>
    <property type="match status" value="1"/>
</dbReference>
<dbReference type="Gene3D" id="2.60.40.3440">
    <property type="match status" value="3"/>
</dbReference>
<evidence type="ECO:0000256" key="2">
    <source>
        <dbReference type="ARBA" id="ARBA00022737"/>
    </source>
</evidence>
<dbReference type="CDD" id="cd14254">
    <property type="entry name" value="Dockerin_II"/>
    <property type="match status" value="1"/>
</dbReference>
<dbReference type="InterPro" id="IPR002126">
    <property type="entry name" value="Cadherin-like_dom"/>
</dbReference>
<dbReference type="Gene3D" id="2.60.40.2030">
    <property type="match status" value="1"/>
</dbReference>
<dbReference type="GO" id="GO:0005509">
    <property type="term" value="F:calcium ion binding"/>
    <property type="evidence" value="ECO:0007669"/>
    <property type="project" value="InterPro"/>
</dbReference>
<accession>A0A510PDR5</accession>
<dbReference type="NCBIfam" id="NF012211">
    <property type="entry name" value="tand_rpt_95"/>
    <property type="match status" value="3"/>
</dbReference>
<dbReference type="InterPro" id="IPR011635">
    <property type="entry name" value="CARDB"/>
</dbReference>
<evidence type="ECO:0000259" key="7">
    <source>
        <dbReference type="PROSITE" id="PS51766"/>
    </source>
</evidence>
<dbReference type="SUPFAM" id="SSF49313">
    <property type="entry name" value="Cadherin-like"/>
    <property type="match status" value="9"/>
</dbReference>
<dbReference type="SUPFAM" id="SSF63446">
    <property type="entry name" value="Type I dockerin domain"/>
    <property type="match status" value="1"/>
</dbReference>
<dbReference type="InterPro" id="IPR008964">
    <property type="entry name" value="Invasin/intimin_cell_adhesion"/>
</dbReference>
<dbReference type="InterPro" id="IPR036116">
    <property type="entry name" value="FN3_sf"/>
</dbReference>
<dbReference type="PROSITE" id="PS51766">
    <property type="entry name" value="DOCKERIN"/>
    <property type="match status" value="1"/>
</dbReference>
<organism evidence="8 9">
    <name type="scientific">Microcystis aeruginosa 11-30S32</name>
    <dbReference type="NCBI Taxonomy" id="2358142"/>
    <lineage>
        <taxon>Bacteria</taxon>
        <taxon>Bacillati</taxon>
        <taxon>Cyanobacteriota</taxon>
        <taxon>Cyanophyceae</taxon>
        <taxon>Oscillatoriophycideae</taxon>
        <taxon>Chroococcales</taxon>
        <taxon>Microcystaceae</taxon>
        <taxon>Microcystis</taxon>
    </lineage>
</organism>
<dbReference type="Gene3D" id="2.60.40.10">
    <property type="entry name" value="Immunoglobulins"/>
    <property type="match status" value="28"/>
</dbReference>
<dbReference type="InterPro" id="IPR006530">
    <property type="entry name" value="YD"/>
</dbReference>
<feature type="domain" description="Dockerin" evidence="7">
    <location>
        <begin position="4973"/>
        <end position="5040"/>
    </location>
</feature>
<keyword evidence="3" id="KW-0106">Calcium</keyword>
<evidence type="ECO:0000256" key="1">
    <source>
        <dbReference type="ARBA" id="ARBA00022729"/>
    </source>
</evidence>
<dbReference type="Gene3D" id="1.10.1330.10">
    <property type="entry name" value="Dockerin domain"/>
    <property type="match status" value="1"/>
</dbReference>
<dbReference type="CDD" id="cd00146">
    <property type="entry name" value="PKD"/>
    <property type="match status" value="3"/>
</dbReference>
<dbReference type="Pfam" id="PF17963">
    <property type="entry name" value="Big_9"/>
    <property type="match status" value="3"/>
</dbReference>
<gene>
    <name evidence="8" type="ORF">MAE30S32_05510</name>
</gene>
<dbReference type="InterPro" id="IPR006644">
    <property type="entry name" value="Cadg"/>
</dbReference>
<dbReference type="GO" id="GO:0004553">
    <property type="term" value="F:hydrolase activity, hydrolyzing O-glycosyl compounds"/>
    <property type="evidence" value="ECO:0007669"/>
    <property type="project" value="InterPro"/>
</dbReference>
<dbReference type="Pfam" id="PF05593">
    <property type="entry name" value="RHS_repeat"/>
    <property type="match status" value="1"/>
</dbReference>
<protein>
    <submittedName>
        <fullName evidence="8">Tandem-95 repeat protein</fullName>
    </submittedName>
</protein>
<feature type="compositionally biased region" description="Pro residues" evidence="4">
    <location>
        <begin position="3007"/>
        <end position="3017"/>
    </location>
</feature>
<dbReference type="SUPFAM" id="SSF51004">
    <property type="entry name" value="C-terminal (heme d1) domain of cytochrome cd1-nitrite reductase"/>
    <property type="match status" value="1"/>
</dbReference>
<dbReference type="GO" id="GO:0007154">
    <property type="term" value="P:cell communication"/>
    <property type="evidence" value="ECO:0007669"/>
    <property type="project" value="InterPro"/>
</dbReference>
<feature type="compositionally biased region" description="Polar residues" evidence="4">
    <location>
        <begin position="2988"/>
        <end position="3004"/>
    </location>
</feature>
<comment type="caution">
    <text evidence="8">The sequence shown here is derived from an EMBL/GenBank/DDBJ whole genome shotgun (WGS) entry which is preliminary data.</text>
</comment>
<dbReference type="InterPro" id="IPR000601">
    <property type="entry name" value="PKD_dom"/>
</dbReference>
<dbReference type="PROSITE" id="PS50093">
    <property type="entry name" value="PKD"/>
    <property type="match status" value="3"/>
</dbReference>
<dbReference type="InterPro" id="IPR016134">
    <property type="entry name" value="Dockerin_dom"/>
</dbReference>
<evidence type="ECO:0000256" key="3">
    <source>
        <dbReference type="ARBA" id="ARBA00022837"/>
    </source>
</evidence>
<dbReference type="GO" id="GO:0000272">
    <property type="term" value="P:polysaccharide catabolic process"/>
    <property type="evidence" value="ECO:0007669"/>
    <property type="project" value="InterPro"/>
</dbReference>
<dbReference type="Pfam" id="PF00404">
    <property type="entry name" value="Dockerin_1"/>
    <property type="match status" value="1"/>
</dbReference>
<evidence type="ECO:0000256" key="4">
    <source>
        <dbReference type="SAM" id="MobiDB-lite"/>
    </source>
</evidence>
<dbReference type="PROSITE" id="PS00018">
    <property type="entry name" value="EF_HAND_1"/>
    <property type="match status" value="2"/>
</dbReference>
<feature type="domain" description="Cadherin" evidence="6">
    <location>
        <begin position="3830"/>
        <end position="3927"/>
    </location>
</feature>
<keyword evidence="2" id="KW-0677">Repeat</keyword>
<evidence type="ECO:0000259" key="5">
    <source>
        <dbReference type="PROSITE" id="PS50093"/>
    </source>
</evidence>
<dbReference type="InterPro" id="IPR022409">
    <property type="entry name" value="PKD/Chitinase_dom"/>
</dbReference>
<dbReference type="InterPro" id="IPR036439">
    <property type="entry name" value="Dockerin_dom_sf"/>
</dbReference>
<dbReference type="Proteomes" id="UP000321223">
    <property type="component" value="Unassembled WGS sequence"/>
</dbReference>
<dbReference type="InterPro" id="IPR003644">
    <property type="entry name" value="Calx_beta"/>
</dbReference>
<dbReference type="SMART" id="SM00736">
    <property type="entry name" value="CADG"/>
    <property type="match status" value="5"/>
</dbReference>
<dbReference type="InterPro" id="IPR018247">
    <property type="entry name" value="EF_Hand_1_Ca_BS"/>
</dbReference>
<dbReference type="Pfam" id="PF00801">
    <property type="entry name" value="PKD"/>
    <property type="match status" value="1"/>
</dbReference>
<dbReference type="InterPro" id="IPR011048">
    <property type="entry name" value="Haem_d1_sf"/>
</dbReference>
<dbReference type="Gene3D" id="2.60.120.380">
    <property type="match status" value="1"/>
</dbReference>
<dbReference type="GO" id="GO:0016020">
    <property type="term" value="C:membrane"/>
    <property type="evidence" value="ECO:0007669"/>
    <property type="project" value="InterPro"/>
</dbReference>
<proteinExistence type="predicted"/>
<evidence type="ECO:0000313" key="8">
    <source>
        <dbReference type="EMBL" id="GCA91899.1"/>
    </source>
</evidence>
<reference evidence="8 9" key="1">
    <citation type="journal article" date="2019" name="Appl. Environ. Microbiol.">
        <title>Co-occurrence of broad and narrow host-range viruses infecting the toxic bloom-forming cyanobacterium Microcystis aeruginosa.</title>
        <authorList>
            <person name="Morimoto D."/>
            <person name="Tominaga K."/>
            <person name="Nishimura Y."/>
            <person name="Yoshida N."/>
            <person name="Kimura S."/>
            <person name="Sako Y."/>
            <person name="Yoshida T."/>
        </authorList>
    </citation>
    <scope>NUCLEOTIDE SEQUENCE [LARGE SCALE GENOMIC DNA]</scope>
    <source>
        <strain evidence="8 9">11-30S32</strain>
    </source>
</reference>
<name>A0A510PDR5_MICAE</name>
<feature type="domain" description="Cadherin" evidence="6">
    <location>
        <begin position="3938"/>
        <end position="4033"/>
    </location>
</feature>
<dbReference type="Pfam" id="PF07705">
    <property type="entry name" value="CARDB"/>
    <property type="match status" value="10"/>
</dbReference>
<sequence>MVRLDHRDATDPLQALSLPSSELYSLSLTGQEPTVGMSDEDPLLSAMSLATVPLPDLVVTDLSAPPVGRADTDIFPVSWTIANQGTGATTSGAWIDGFYLSTDAVFSPDTDTRPVGYYQQKSLGAGESYTMSGLTVYQYGLTPGKYYLFLAVDRWDGELDNVQEESEETNNVSAPVPIEILPPANTDLVVSDIYITEPPDSGGFVGISWTVTNQGTEIATGGWWDYVYLSRDEVYDYEDQYLTGAFIDSQTNLASNGSYSTQLTVYLPNDLGDLSDYYLIVATDLENRQSENNNDNNTKAIPLGSRGRSDLVVTSISAPDRAISGDTIDVSWVVQNQGTGTAIGSPDVYYYYDGLNYWRDNVYLSSDNILDDSDRLLESLYISNQPPLAPGLEYGTGARVNLPDDLSGNYFLIASADDYNLERESDENNNTLARPISITNDRPDLAISATETPRTVNAGSSFQVSWTVKNQGNGAANANWYDYIYISNDASLDNSDSYITGEYIDSQTPLAADGSYTITRNITLPNNVTFTGDRYLLFVADGGRNQSETNENNNVQAVAINFSASDLTITNVSAPNTAVVGSNINVSWTVKNQGNGAANANWYDYIYISNDASLDNSDSYITGEYIDSQTPLAADGSYTITRNITLPNNIALAGERYLLFVADGSRNQSETNDNNNTQALPITLGYPDLIPSITAAPSNAISGTTIPFQWTVKNQGLFKTPENWKDRVYLSRDNNWDNGDLLLGEFSHSGSLATNESYTGQLNLNLPIEVSGDRYLILVTDATNQVTEPSSESNNITTALLQVQLAPYADLRVFDVTAPSLSVGNPVEVTVGWKVGNIGTGTGTVNNWVDRIVTSEDNVVGNGDDKILKEFTRTGFLGVGESYSRSETITLPVNVQGHYRLFVQTDAKNTIFENNLKANNAASAPNFFDVVTIPYADLVVSSVTPQTTGSSGQPLSLSWVVTNLSSTNGGNGIGPTNSSSWTDTVSLASDPEGKNIIANLGGFDHSGILALGGNYTRTANVILPNGLQGNYYLVVNTNTGGVFEFIYNDNNRRVSAPINVSLTPPPDLTVTDIIAPTAMQAGDKIDITWTVKNNGLGNAVGSWTDQLLLQEVGKTNTILLGSFNYNNALEAGKFYTRSEQLTLPSRIQGLYQIVVKTNNSNSLYEHGATGNNTTIDNETLQISLPPRPDLQIRDIIAPTSANAGGTVSLEFTVLNQGIVATNTPRWKDRVYLSLDNRVTYDDILIGELDNGSALDPGESYRSKTSPLVVPKYFRGDVYLLVETDVANQVDEFPQDNNNVLAKPIKIIPIPPSDLVTSDVIAPNQAFEGSTIEVRYKVTNLGVGETERNSWTDTIWLTRDRNRPSPITRDNPPLPNDILLTSVSHTGSLLVGQSYEKVVRVTLPSQVTGEWYITPWSDAYDVILEDTRDTNINPDDPNELDNNNYKARPITVLLTPPPDLVVTSVIAPSEGLGGKPFTVKWTVKNEGAGETDKNEWIDRVYLSNTPTITSSSQLINLGNIKHNGKLGKGENYTREYTFDLTPPATGKYIIVTTDVDNNVWEGPYGNNNERSQATNVTASPADLQVTKIEVLGDNFSGEKTTIKWTVTNQGATVWDGTRYWLDDVYISSDPNITNPSVLIPGGNQPLSFYNNPVSPLKLGSFAYRPNQPLKPGESYTQTQEVTLPPGVGGKYYFYVLTNPQGRDKVQYHWDNDYDREDFRDEVYENPVNNIGSLVTPIIYREPNLQVTQIIVPGETPKSGQTIPVKWTVTNLGNRDTRQTQWIDRVYLSSDPSLDGSDRNLGEYWRGSKLAAGDSYQGSLNVTLPDGIEGNFYILVFSDSNIDNARSAPYNFEYGLDDSPDRELARVPEFRDEGNNITAVPLPINLAVPPDLQVTTINIPERVITGQSFNLTYTVSNKGEGDTPVRQSNWTDLIYLSRDPFLDLQSDRYLGYEDHTGGLKAASSYSITKTFRAPSDLTGPFYVFVVTDSPRDNIRGKVFEGNQEGNNATPSTQPLVLQLPPPSDLQVENITIPSLAQSGEPITVEWTVNNKGEYKAEGEWTDAVYLSADETWDINDTLIGRTTFKGLLNSNQSYTSKLQSILPPAPLGQYRIIVRPDIFNQVYEETNEANNRTTSPGTITVTVPELQLGVPLQTTLNTGQERLFRVNVGLGQTLQVNLTSNATEAANELFVRFDNAPTGIVYDASYSGQLVPNQEAVIPTTKPGTYYILVRGQSEPQNNTPVTLFVDTIPFSITDITTDRGGDSRYVTTTIKGAQFNPKAIVKLVRPGFAEYEPVRYEVLDSTEIRAIFDLTSAFHGLYDVKVINPDGQQAIVPYRYLVERAIEPEIDIGLGGPRVLAPGGKGTYGVSVKSLTNIDTPYIHFQFGVPELGKNGTVFNFPYLNFYSNLRGQPENQKLEEDVPWASLISDINTTGQNLAPGYVLDLPTGGFIGQTFNAQTYPGLSALLAQDFLGLRLALEEQYPHLKGQIEKPEDLDKAVPGLYQTYRNIKDSNPLEDVDPFDVAFQFSILASATALTRQEFIDQQTAEALKLRNAILNDATASPGLIILAANADTWVKAYLAALETSGLLRPENEAPPVRQDPLVISLMATLATGILAGPEGDRITTNGDLVSFFEKVRKWYGHNPTKIGQQLPPNPQDYDLGLTQDTHFEAFNIYVPFSNKLGSARLDLPPFVVVPPPSFSGFLNTPGSVSQQAILLGPVSDNKQNFLPQNQPLPYTIQFENAATASSKVGEIRIVTQLDSDLDPRTFQLGDLKIGDIQVNIPNGRGSFDGDFDFIRSKGFILRVSGGLDPLSNTATWLLQAIDPDTGELVQNPNLGLLSPNNASGIGQGFVAYTVQPKTDLNTRSEITSQARVIFNTAAPFNTQTLSYLLDTQAPTTTVTVQALSQGSSDYQVTWKAMDDNNGSGVKHVTVYVAKDGGNFEIWQRQTTETSAIYQGETGHEYEFIALATDNAGNREQPRLGIQPPDDGSSVNLGTLPNFDRTSTPDLGKPPSPTPQPSTNPLFTEAEKLIPSVVPTSRQSEFESILQPFTTQSFVTGIRQSHGNIGPMAIAVKPDGSALVSGGSGRNEIYLIPPEGLAANTNLAPLQVLPYPIFDLAFDSQGNLWATTGGNGLLKLNAETGAIVKNYGESITQTLAIDAATGVIYVSSANGVEIFDPTKESFSHFSDIRVGNLAFDNQGNLWGATWPDRGDIIRFDQRGKAQKMLEFNTPVDSLSFGKVGTKLEGLLFISNNSGVKPNTDSQLIMVDVATLRQVSLAKGGSRGDIIKTTADGRILLSQSHQIDVISPLVAPRVAYTNPAPNANLTLPENTITVVFDQDMLVGTATDAASILNPANYQLSGQTVGNLTPLSVIYDPATRSALLNFEALIPDQYELRVENSLRSKAGLAIPEDYITKFTAISDFLPFVNFQFNTPRSDRANQTVSYDVTITSKGDSDLLLPLVLLLDPSRQFTGQPLGASGQNGEGAYLIDLSDSLPNGRLKPGQSITGKVINVKNPDNLRVDFTPGLYALPYPNLAPNFTSSPVINAIASQPYTYQVKAQDPDGVALAYLLYDGPDGMTLNATTGVINWTPTATSAAETPVTLRVYDSRGGYGTQSFKIKVEGGNHKPILQPLPTQIEGQEGESLQIGIAAIDEDNNPLIFWADNLPGGAVFDGTKGLLTWTPNYEAAGTYENVTFFASDGSEIVSQSTQIRIAPTNQAPTLIRPSDRIVREGDKVRMQLTANDPEAADLKYLSNLLPGGAKLDPKTGLFEWTPAYFQAGEFEVPFSVSDGEKTTKQTVKITVLNANAVPVFDEIGTWQIQEGQLLYIQPFAFDPDNPSFALPFRLPDGSLTPLEGGEASVTYTVSNLPHGATFDADTATLKWTPDFTSAGNYTITVTATDDGNGTGNNASASINIPIRVENTNRIPEITPIPNQTLQRGEVVEIPIQVTDPDGNPIVITAQGLPGFSIPSFATFTDNKDGTGLLRFAPSLADDSGDYTITLKVRDDGDGGKSGIQTQEYTFIVSVDAPNDSPKLSRISDQVAVVGTPLQFVIEASDKNQDNLNFSAIGLPTGATLTPSNIYGKAIFSWTPTASSLGSYPITIKVTDSGNGDSNNILSDQKALNLVVRNSNQSPVLAPITSQTIDEGKTLQLTVSATDSEGDPLTYTATNLPQGATLDPVTGSLTWTPKYVDAGTYKDIAITATDGNKSSSQPLTIQVNNVNQKPVLIPVPIQAGREKSAIQFFLSGNDADGDSLSYSAVTKLPDGAFFDTRTQQFRWTPGYEQAGEYKLRFAVFDPQGASDTIDVTLKVDNVNRSPSLKVSNHNAVLGKELKFNLIGSDPDLNTTLTYSIKDLPEGATFNPKTGEFSWLPNPGQVGDYPLTFGVSDGESSVTERVLIHAAIAPEPLPVTIELTPSFPAIPGQKVLIHAMATSLADIATINLSVNGQPLTLDSQGRGEFTPNTPGQYLVTAKATDVDGFAGQTTSIIKVRNPQDNLPPVVAFLNDLEGEKIANVTSIVGTVADLNLDEWSLELASLGSNDYVKLAGGNQALATAPLTQLDPTTLSNGFYQLKLKATDISGRTSFTTAIIEINTSQKSSQYQRSETDLTVTLEGVNLDLIRVYDSLNSSHSATFGHGWRLGNTDTQIQTNVPLSGRENLGVYNPFRVGTRLYLTLPNGERVGFTFQPQRQEIPGLVYYTPAWVADTGVNYTLQSQDALLSLAGERLYELKTGQPYNPTTVGAQALHPVPSFTLTAPDGTIYHLDATGKVQAQIAANRVKLTYSDSGIISPSGELVSFIQDAEGRLSQISAPDGRIITYKYDAQGNLINARNLALAQSNYYSYAADHRLTLVAAANQPGATISYNTPQPQVATLTGNLGSAFQFNPTVTQGEFKTGEIQRYSFSVRQSEVNSTATGIVLLGVEVKGNNIEPNLPVIQRLTPLSSQLNSHSAFSLFAVDQEGLNLLEVQGKTGNYSLQIFVAGDVNQDGLVDGVDGQLLTAGLGRKVGEVGYSLNLDVNRDGTINATDVQILGSNFGFKANQAPVVKTTSLLTHEDLQVTVPLINLAEDLEGDEVFYRVLNPVNGTVGMTPNGKGAIFTPNADYTGTASFELIADDGFSSSQPVKVTVNVSDAALINLDIQNRNPILEKGERTQLVFIGDFADQKDVILPSNYLTLVSSNPTAATINPNGQVLGLAAGNGVISVSRNGIQAVTAFNVGIPTEAIEQAILVLGLGKYPETLALPTQVGTRQLKIDVAGQIDLTKAEQGTRYYVGNSNVVSVSADGLVTAKNAGLTTITVINGGSEALIPVQVTNPVSGPVVIGNKGGVVQGTDGSLISIGPGTIPEGITVNINAIGVDSLPYLVPEPFQALKAFELNLGNKTLNQPIQLAIPVDSSVAAGAEVYFFRASTVPDENGNEQPVWLQLEKGIVGSDGYARTSSPPFTGIWGSGTYFMGYAPPESLSVVNITLEGNPGNSVVIFKDAPAPINSLQTQSFSIPEESIIQPQFLGGLMASIGMMGFGVTFVPGGYKLIEVRSIPEVGLPTKTTFNLELKPGTNTLQLPITLPPVPKNPLVDPVILSAKLEITETEPQVTLYGDRFKGDLFTLNGAATPKVYFHNLNGTKVEGKILSATNTKIQVSVPQSIVIGLADVSVVRPGFKSITTPLQVEKIPTEFESNLISFENYLEGKYTISALGYKRLGFIDQETGDLVARLTFQDGTIAAQTVAPTPDLTRVYAPRGNGLISVVDMQALRQVDVDPSTESVDSIKISGATPYWAIADNNGDYLYVSDRFQPLIYVIDIQADSATYHQLVHTISVDAAYGIPRLAFNSDGTKLYATAPAQRGFGTISGQQSQSGNIIVIDVNPESEKIWQQTKVIAVGREPYGIISTPDPDVMLFTNRSEDRRGFGILRNDVFADSVDLSLGNPTDYFDVNNASGIAFLPAKTLGASQTVDYAFVSAFNTYFGGVISKDPNYNPYSPELSFDYLSYINSRPAGGNVGIIRDPLNKTGQRQLVAATRPIPWTFPENLVLSSDGERLFVASKGDGAGTYVYSVEHILKTLNNTSEDLTRVPIDGFYSYRKSTPENRANDLAIDLKADYTLINPRDNNNVYLSYLPSLGVAPSVGVPNGSKQAPISGYAFGIGIQPNDWLKLETPLFTSTSDPTPEFTWEYSNGVRPEDVKEVKLYVSVFPKGEGLLPDDRPAGIAPAILDRYSDINPNRILTATWDKAANSWTWSDDSLNTTDNDSFILPDNRTLTAGQTYYWAVEATRNTGHKVTKTGEFKTAPIELNTPFNGVTIITHGFQLGASFTDPAYEQPAPFLEMGKYISQAGGGDGTAFRYNRQTGRWFNNNGIDAISAERGKPLVLVTDWNKESDISDSGFAEAAADSFFTSLVQLDNDLGNSVFQSPLHFIGHSRGTSVNSEIIQRLGTYFPTNPVYMTNLDPHEFNQPSLDLPIGKIFPILGKYLGTAIGSLFGAGLVGGKLGQAIGAYYKGAAIYYGDFKDPDVKRWSNVVFADNYYQRLATEQTGITATPNGRYLDGMDIEVILDGKAGFTKEDFNILGVGGPHSRVWQWYAGTTNLSINKFPVDSKNPIFRKISDEGQRVYALGFPTLDKFNTDPWYIPEGFRGDSNLISKAPWEGISTGWYYAPQGGGKWSSIESRVPVTTNNTEVPYKPGSPAVPTVFNGDFENGTLHLTARFPVVSDEIPGWSFHNGVAAPFYSLNNLLTYVDIDNLVKISDNNYALKLEATGSKATHNRLYIPQNTSNLKFDYQITDTGKDEILKIYFNDQTIDQISLENQTPGFITYNRSIANKGINGQIGTLGFEIVDTQGLIINSEVLLDNIEFTQGCDKLLTGVNINSSVINENDLTTLTGLVTLDGCTSAELLVDWGDGTPQKRYTVTVPNAGNNTIPIELTYRYLDDDPNGTLEDIYPIKVQLLDSASPTVTLNQTVKNIEPKILAVSLDQQTIESGQKVTLNGTFLDIGTKDNVVMFIDWGDGDVSGRSFLAANRPETGVFDILDQNGQPYTHIYADDNPTGTPQDTYTVKVTLEDDDGGEHFLTRTITVKNAIPQLESMANVLVDERTELVLDNFASFTDNDFGNTETWRYTINWGDGTQNFSQPVTNIIEGGEGFPSQGFISDRHTYKQEGIYTVTVTVFDDDGGQAQQTFNVIVNNIDPIQPLQKLALMRQSIEQETTVNPYLQARSLSDNLPSQFIIANTSSPGILNPNFSISNPNDTQFGWTTQGAATVSNGIATFGENSPNNARFSQTFTIPDKATTLQFTILNANFGATSLTPPDAFEVALLNANTLTPLVGTPSGLNNTDAFLNLQKNGQIYLSPQVSLNSPNLSNSPITVSVDLTGIAAGTAATLYFDLLGFGQREASVSIDNVLLLTDNPNLPPTSVNDSITTPEDTSITIFVLNNDTDDGTLDPTSLAIISNPSQGQIQLNPDGTITYTPKPNFNGTDTFSYTVKDDIGQTSNSATVTVTVTPVNDLPTLTNDSITLNQGSSVTFSVLSNDTDIDGTIDATTLAIATDPTHGQLQLNPDATFTYTPNPNFSGTDTFTYTVKDNGGQISQPATVTLTVNNLPPTITNLIGDTQIKEGDQAGFQAIATDPGNDTLSYSWNFGDGSNPVTGQSVNHKFADNGSYVVTLTVTDTFGASTSQNLNVNVANVAPTVNAGSDRTATQGTAVTLAGNFTDPGILDTHSLTWDFGDGTTASNTLTPTHIYTTPGDYTVTLTVTDKDGAIISDTLNLSVTPTTELPTVAINDVTIKDKDGITSARFTVTLSQASNQAITVNFNTSDGTAKAGIDYLSRQGQISFAAGETSKTLEITLKTRKRGDIDGDGDIDRDDLNLIVAGRNTSARIPQPNQKTFFLNLGDITGATLLDNQGTGILLSDGLDPRDLDGDGLITVLDARILAVLMRS</sequence>
<dbReference type="SMART" id="SM00089">
    <property type="entry name" value="PKD"/>
    <property type="match status" value="6"/>
</dbReference>
<dbReference type="Pfam" id="PF05345">
    <property type="entry name" value="He_PIG"/>
    <property type="match status" value="8"/>
</dbReference>
<dbReference type="InterPro" id="IPR038081">
    <property type="entry name" value="CalX-like_sf"/>
</dbReference>
<dbReference type="SUPFAM" id="SSF63829">
    <property type="entry name" value="Calcium-dependent phosphotriesterase"/>
    <property type="match status" value="1"/>
</dbReference>
<feature type="domain" description="PKD" evidence="5">
    <location>
        <begin position="7608"/>
        <end position="7662"/>
    </location>
</feature>
<dbReference type="InterPro" id="IPR013783">
    <property type="entry name" value="Ig-like_fold"/>
</dbReference>
<dbReference type="EMBL" id="BHVU01000018">
    <property type="protein sequence ID" value="GCA91899.1"/>
    <property type="molecule type" value="Genomic_DNA"/>
</dbReference>
<dbReference type="InterPro" id="IPR035986">
    <property type="entry name" value="PKD_dom_sf"/>
</dbReference>
<dbReference type="InterPro" id="IPR031325">
    <property type="entry name" value="RHS_repeat"/>
</dbReference>
<dbReference type="Pfam" id="PF18911">
    <property type="entry name" value="PKD_4"/>
    <property type="match status" value="2"/>
</dbReference>
<feature type="domain" description="PKD" evidence="5">
    <location>
        <begin position="7086"/>
        <end position="7165"/>
    </location>
</feature>
<feature type="region of interest" description="Disordered" evidence="4">
    <location>
        <begin position="2974"/>
        <end position="3020"/>
    </location>
</feature>
<keyword evidence="1" id="KW-0732">Signal</keyword>
<dbReference type="NCBIfam" id="TIGR01643">
    <property type="entry name" value="YD_repeat_2x"/>
    <property type="match status" value="1"/>
</dbReference>
<dbReference type="GO" id="GO:0007156">
    <property type="term" value="P:homophilic cell adhesion via plasma membrane adhesion molecules"/>
    <property type="evidence" value="ECO:0007669"/>
    <property type="project" value="InterPro"/>
</dbReference>
<dbReference type="SUPFAM" id="SSF141072">
    <property type="entry name" value="CalX-like"/>
    <property type="match status" value="1"/>
</dbReference>
<evidence type="ECO:0000313" key="9">
    <source>
        <dbReference type="Proteomes" id="UP000321223"/>
    </source>
</evidence>
<dbReference type="SUPFAM" id="SSF49265">
    <property type="entry name" value="Fibronectin type III"/>
    <property type="match status" value="1"/>
</dbReference>